<feature type="region of interest" description="Disordered" evidence="10">
    <location>
        <begin position="380"/>
        <end position="480"/>
    </location>
</feature>
<keyword evidence="5 9" id="KW-0067">ATP-binding</keyword>
<feature type="compositionally biased region" description="Basic and acidic residues" evidence="10">
    <location>
        <begin position="406"/>
        <end position="418"/>
    </location>
</feature>
<dbReference type="InterPro" id="IPR014001">
    <property type="entry name" value="Helicase_ATP-bd"/>
</dbReference>
<dbReference type="InterPro" id="IPR023554">
    <property type="entry name" value="RNA_helicase_ATP-dep_RhlB"/>
</dbReference>
<dbReference type="EMBL" id="CP076723">
    <property type="protein sequence ID" value="QWV94867.1"/>
    <property type="molecule type" value="Genomic_DNA"/>
</dbReference>
<dbReference type="PROSITE" id="PS00039">
    <property type="entry name" value="DEAD_ATP_HELICASE"/>
    <property type="match status" value="1"/>
</dbReference>
<feature type="compositionally biased region" description="Basic and acidic residues" evidence="10">
    <location>
        <begin position="380"/>
        <end position="398"/>
    </location>
</feature>
<evidence type="ECO:0000313" key="15">
    <source>
        <dbReference type="Proteomes" id="UP000683557"/>
    </source>
</evidence>
<dbReference type="PROSITE" id="PS51194">
    <property type="entry name" value="HELICASE_CTER"/>
    <property type="match status" value="1"/>
</dbReference>
<dbReference type="InterPro" id="IPR014014">
    <property type="entry name" value="RNA_helicase_DEAD_Q_motif"/>
</dbReference>
<organism evidence="14 15">
    <name type="scientific">Geomonas oryzisoli</name>
    <dbReference type="NCBI Taxonomy" id="2847992"/>
    <lineage>
        <taxon>Bacteria</taxon>
        <taxon>Pseudomonadati</taxon>
        <taxon>Thermodesulfobacteriota</taxon>
        <taxon>Desulfuromonadia</taxon>
        <taxon>Geobacterales</taxon>
        <taxon>Geobacteraceae</taxon>
        <taxon>Geomonas</taxon>
    </lineage>
</organism>
<dbReference type="SMART" id="SM00490">
    <property type="entry name" value="HELICc"/>
    <property type="match status" value="1"/>
</dbReference>
<dbReference type="PROSITE" id="PS51195">
    <property type="entry name" value="Q_MOTIF"/>
    <property type="match status" value="1"/>
</dbReference>
<evidence type="ECO:0000256" key="7">
    <source>
        <dbReference type="ARBA" id="ARBA00038437"/>
    </source>
</evidence>
<protein>
    <submittedName>
        <fullName evidence="14">DEAD/DEAH box helicase</fullName>
    </submittedName>
</protein>
<keyword evidence="3 9" id="KW-0378">Hydrolase</keyword>
<dbReference type="CDD" id="cd18787">
    <property type="entry name" value="SF2_C_DEAD"/>
    <property type="match status" value="1"/>
</dbReference>
<sequence length="480" mass="53459">MKFTELQLPELVQKGIEETGFTDCTPIQEKALPLALTGKDVAGQAQTGTGKTATFLITVFTKLLSQQKTGAVNHPRALILAPTRELVVQIEKDAQALGKHTGFTVQAIYGGVDYMKQRDALKAGADIVIGTPGRLIDYLKQKVYSLKDIEALVIDEADRMFDMGFIADLRFILRRLPPYDKRQNLLFSATLNTRVMELAYEFMNMPEKVSVTPEQMTAERVEQVLYHVARKEKFPLLLGLLRKMGMERTMIFVNTKREAEYLQDRLNANEFPAKVISGDVEQRKRMKILADFKAGLLPIMIATDVASRGIHIEGVSHVINYDLPQDCEDYVHRIGRTARAGAEGMAISLADEDGAFFIEPIQEFIKQKIPTEWAEDDMFVHDYKRTARPPRRTEEKPGGRGGKSGGRVEKSGRGESRGRGGRSGSAKEKAEQKDQASAPVESAPAGEAAANGDAPAKRKRRRRKPKAKPAEQQPQQPEQP</sequence>
<evidence type="ECO:0000256" key="1">
    <source>
        <dbReference type="ARBA" id="ARBA00022490"/>
    </source>
</evidence>
<dbReference type="RefSeq" id="WP_216801584.1">
    <property type="nucleotide sequence ID" value="NZ_CP076723.1"/>
</dbReference>
<evidence type="ECO:0000259" key="12">
    <source>
        <dbReference type="PROSITE" id="PS51194"/>
    </source>
</evidence>
<feature type="compositionally biased region" description="Low complexity" evidence="10">
    <location>
        <begin position="436"/>
        <end position="454"/>
    </location>
</feature>
<keyword evidence="2 9" id="KW-0547">Nucleotide-binding</keyword>
<dbReference type="Pfam" id="PF00271">
    <property type="entry name" value="Helicase_C"/>
    <property type="match status" value="1"/>
</dbReference>
<evidence type="ECO:0000256" key="8">
    <source>
        <dbReference type="PROSITE-ProRule" id="PRU00552"/>
    </source>
</evidence>
<dbReference type="CDD" id="cd00268">
    <property type="entry name" value="DEADc"/>
    <property type="match status" value="1"/>
</dbReference>
<dbReference type="PANTHER" id="PTHR47959">
    <property type="entry name" value="ATP-DEPENDENT RNA HELICASE RHLE-RELATED"/>
    <property type="match status" value="1"/>
</dbReference>
<name>A0ABX8JCL7_9BACT</name>
<dbReference type="GO" id="GO:0004386">
    <property type="term" value="F:helicase activity"/>
    <property type="evidence" value="ECO:0007669"/>
    <property type="project" value="UniProtKB-KW"/>
</dbReference>
<proteinExistence type="inferred from homology"/>
<dbReference type="PANTHER" id="PTHR47959:SF10">
    <property type="entry name" value="ATP-DEPENDENT RNA HELICASE RHLB"/>
    <property type="match status" value="1"/>
</dbReference>
<dbReference type="HAMAP" id="MF_00661">
    <property type="entry name" value="DEAD_helicase_RhlB"/>
    <property type="match status" value="1"/>
</dbReference>
<keyword evidence="15" id="KW-1185">Reference proteome</keyword>
<feature type="compositionally biased region" description="Basic residues" evidence="10">
    <location>
        <begin position="457"/>
        <end position="467"/>
    </location>
</feature>
<feature type="compositionally biased region" description="Basic and acidic residues" evidence="10">
    <location>
        <begin position="425"/>
        <end position="434"/>
    </location>
</feature>
<evidence type="ECO:0000256" key="4">
    <source>
        <dbReference type="ARBA" id="ARBA00022806"/>
    </source>
</evidence>
<dbReference type="SMART" id="SM00487">
    <property type="entry name" value="DEXDc"/>
    <property type="match status" value="1"/>
</dbReference>
<comment type="similarity">
    <text evidence="7 9">Belongs to the DEAD box helicase family.</text>
</comment>
<dbReference type="InterPro" id="IPR011545">
    <property type="entry name" value="DEAD/DEAH_box_helicase_dom"/>
</dbReference>
<evidence type="ECO:0000313" key="14">
    <source>
        <dbReference type="EMBL" id="QWV94867.1"/>
    </source>
</evidence>
<dbReference type="InterPro" id="IPR001650">
    <property type="entry name" value="Helicase_C-like"/>
</dbReference>
<reference evidence="14 15" key="1">
    <citation type="submission" date="2021-06" db="EMBL/GenBank/DDBJ databases">
        <title>Gemonas diversity in paddy soil.</title>
        <authorList>
            <person name="Liu G."/>
        </authorList>
    </citation>
    <scope>NUCLEOTIDE SEQUENCE [LARGE SCALE GENOMIC DNA]</scope>
    <source>
        <strain evidence="14 15">RG10</strain>
    </source>
</reference>
<dbReference type="PROSITE" id="PS51192">
    <property type="entry name" value="HELICASE_ATP_BIND_1"/>
    <property type="match status" value="1"/>
</dbReference>
<evidence type="ECO:0000259" key="11">
    <source>
        <dbReference type="PROSITE" id="PS51192"/>
    </source>
</evidence>
<keyword evidence="6" id="KW-0694">RNA-binding</keyword>
<evidence type="ECO:0000256" key="3">
    <source>
        <dbReference type="ARBA" id="ARBA00022801"/>
    </source>
</evidence>
<dbReference type="InterPro" id="IPR044742">
    <property type="entry name" value="DEAD/DEAH_RhlB"/>
</dbReference>
<evidence type="ECO:0000256" key="2">
    <source>
        <dbReference type="ARBA" id="ARBA00022741"/>
    </source>
</evidence>
<evidence type="ECO:0000259" key="13">
    <source>
        <dbReference type="PROSITE" id="PS51195"/>
    </source>
</evidence>
<evidence type="ECO:0000256" key="6">
    <source>
        <dbReference type="ARBA" id="ARBA00022884"/>
    </source>
</evidence>
<feature type="short sequence motif" description="Q motif" evidence="8">
    <location>
        <begin position="1"/>
        <end position="29"/>
    </location>
</feature>
<feature type="domain" description="Helicase ATP-binding" evidence="11">
    <location>
        <begin position="32"/>
        <end position="209"/>
    </location>
</feature>
<keyword evidence="4 9" id="KW-0347">Helicase</keyword>
<feature type="compositionally biased region" description="Low complexity" evidence="10">
    <location>
        <begin position="470"/>
        <end position="480"/>
    </location>
</feature>
<dbReference type="InterPro" id="IPR000629">
    <property type="entry name" value="RNA-helicase_DEAD-box_CS"/>
</dbReference>
<gene>
    <name evidence="14" type="ORF">KP004_06730</name>
</gene>
<feature type="domain" description="Helicase C-terminal" evidence="12">
    <location>
        <begin position="220"/>
        <end position="384"/>
    </location>
</feature>
<dbReference type="InterPro" id="IPR050079">
    <property type="entry name" value="DEAD_box_RNA_helicase"/>
</dbReference>
<dbReference type="Pfam" id="PF00270">
    <property type="entry name" value="DEAD"/>
    <property type="match status" value="1"/>
</dbReference>
<dbReference type="Proteomes" id="UP000683557">
    <property type="component" value="Chromosome"/>
</dbReference>
<accession>A0ABX8JCL7</accession>
<evidence type="ECO:0000256" key="10">
    <source>
        <dbReference type="SAM" id="MobiDB-lite"/>
    </source>
</evidence>
<keyword evidence="1" id="KW-0963">Cytoplasm</keyword>
<evidence type="ECO:0000256" key="5">
    <source>
        <dbReference type="ARBA" id="ARBA00022840"/>
    </source>
</evidence>
<evidence type="ECO:0000256" key="9">
    <source>
        <dbReference type="RuleBase" id="RU000492"/>
    </source>
</evidence>
<feature type="domain" description="DEAD-box RNA helicase Q" evidence="13">
    <location>
        <begin position="1"/>
        <end position="29"/>
    </location>
</feature>